<dbReference type="EMBL" id="CP157948">
    <property type="protein sequence ID" value="XBS91524.1"/>
    <property type="molecule type" value="Genomic_DNA"/>
</dbReference>
<dbReference type="SUPFAM" id="SSF57783">
    <property type="entry name" value="Zinc beta-ribbon"/>
    <property type="match status" value="1"/>
</dbReference>
<dbReference type="GO" id="GO:0003677">
    <property type="term" value="F:DNA binding"/>
    <property type="evidence" value="ECO:0007669"/>
    <property type="project" value="InterPro"/>
</dbReference>
<reference evidence="3" key="1">
    <citation type="submission" date="2024-06" db="EMBL/GenBank/DDBJ databases">
        <authorList>
            <person name="Sun Y."/>
        </authorList>
    </citation>
    <scope>NUCLEOTIDE SEQUENCE</scope>
    <source>
        <strain evidence="3">IGA1.0</strain>
    </source>
</reference>
<dbReference type="AlphaFoldDB" id="A0AAU7QPA8"/>
<proteinExistence type="predicted"/>
<dbReference type="GO" id="GO:0008270">
    <property type="term" value="F:zinc ion binding"/>
    <property type="evidence" value="ECO:0007669"/>
    <property type="project" value="InterPro"/>
</dbReference>
<evidence type="ECO:0000256" key="1">
    <source>
        <dbReference type="SAM" id="MobiDB-lite"/>
    </source>
</evidence>
<dbReference type="GO" id="GO:0006260">
    <property type="term" value="P:DNA replication"/>
    <property type="evidence" value="ECO:0007669"/>
    <property type="project" value="InterPro"/>
</dbReference>
<gene>
    <name evidence="3" type="ORF">ABNK63_07825</name>
</gene>
<evidence type="ECO:0000313" key="3">
    <source>
        <dbReference type="EMBL" id="XBS91524.1"/>
    </source>
</evidence>
<dbReference type="GO" id="GO:0003899">
    <property type="term" value="F:DNA-directed RNA polymerase activity"/>
    <property type="evidence" value="ECO:0007669"/>
    <property type="project" value="InterPro"/>
</dbReference>
<feature type="domain" description="Zinc finger CHC2-type" evidence="2">
    <location>
        <begin position="71"/>
        <end position="127"/>
    </location>
</feature>
<name>A0AAU7QPA8_9GAMM</name>
<dbReference type="Gene3D" id="3.90.580.10">
    <property type="entry name" value="Zinc finger, CHC2-type domain"/>
    <property type="match status" value="1"/>
</dbReference>
<dbReference type="InterPro" id="IPR002694">
    <property type="entry name" value="Znf_CHC2"/>
</dbReference>
<accession>A0AAU7QPA8</accession>
<organism evidence="3">
    <name type="scientific">Rhodanobacter sp. IGA1.0</name>
    <dbReference type="NCBI Taxonomy" id="3158582"/>
    <lineage>
        <taxon>Bacteria</taxon>
        <taxon>Pseudomonadati</taxon>
        <taxon>Pseudomonadota</taxon>
        <taxon>Gammaproteobacteria</taxon>
        <taxon>Lysobacterales</taxon>
        <taxon>Rhodanobacteraceae</taxon>
        <taxon>Rhodanobacter</taxon>
    </lineage>
</organism>
<protein>
    <submittedName>
        <fullName evidence="3">CHC2 zinc finger domain-containing protein</fullName>
    </submittedName>
</protein>
<dbReference type="InterPro" id="IPR036977">
    <property type="entry name" value="DNA_primase_Znf_CHC2"/>
</dbReference>
<feature type="region of interest" description="Disordered" evidence="1">
    <location>
        <begin position="1"/>
        <end position="43"/>
    </location>
</feature>
<evidence type="ECO:0000259" key="2">
    <source>
        <dbReference type="SMART" id="SM00400"/>
    </source>
</evidence>
<dbReference type="Pfam" id="PF01807">
    <property type="entry name" value="Zn_ribbon_DnaG"/>
    <property type="match status" value="1"/>
</dbReference>
<sequence length="131" mass="14312">MIRHLPKAKPHSGNLRAWIERKDGRGFPSRPSGSTKPARFPDNWREHMPDPAAYYGQHVAKLGKMNGTGWAQGVCPFHDDRNKSLSVCITGERGGWRCFAGCGGGDLIGFHSRLRGLDFKAAVRDLLGGGA</sequence>
<dbReference type="SMART" id="SM00400">
    <property type="entry name" value="ZnF_CHCC"/>
    <property type="match status" value="1"/>
</dbReference>
<dbReference type="RefSeq" id="WP_350017103.1">
    <property type="nucleotide sequence ID" value="NZ_CP157948.1"/>
</dbReference>
<feature type="compositionally biased region" description="Basic residues" evidence="1">
    <location>
        <begin position="1"/>
        <end position="10"/>
    </location>
</feature>